<keyword evidence="2" id="KW-0812">Transmembrane</keyword>
<feature type="transmembrane region" description="Helical" evidence="2">
    <location>
        <begin position="635"/>
        <end position="660"/>
    </location>
</feature>
<dbReference type="Proteomes" id="UP001152797">
    <property type="component" value="Unassembled WGS sequence"/>
</dbReference>
<evidence type="ECO:0000313" key="4">
    <source>
        <dbReference type="EMBL" id="CAL4788433.1"/>
    </source>
</evidence>
<feature type="region of interest" description="Disordered" evidence="1">
    <location>
        <begin position="1"/>
        <end position="26"/>
    </location>
</feature>
<dbReference type="AlphaFoldDB" id="A0A9P1G675"/>
<feature type="non-terminal residue" evidence="3">
    <location>
        <position position="1"/>
    </location>
</feature>
<evidence type="ECO:0000313" key="5">
    <source>
        <dbReference type="Proteomes" id="UP001152797"/>
    </source>
</evidence>
<dbReference type="PANTHER" id="PTHR35580">
    <property type="entry name" value="CELL SURFACE GLYCOPROTEIN (S-LAYER PROTEIN)-LIKE PROTEIN"/>
    <property type="match status" value="1"/>
</dbReference>
<evidence type="ECO:0000256" key="2">
    <source>
        <dbReference type="SAM" id="Phobius"/>
    </source>
</evidence>
<dbReference type="OrthoDB" id="447191at2759"/>
<keyword evidence="2" id="KW-0472">Membrane</keyword>
<feature type="transmembrane region" description="Helical" evidence="2">
    <location>
        <begin position="600"/>
        <end position="623"/>
    </location>
</feature>
<dbReference type="Pfam" id="PF06739">
    <property type="entry name" value="SBBP"/>
    <property type="match status" value="1"/>
</dbReference>
<name>A0A9P1G675_9DINO</name>
<protein>
    <submittedName>
        <fullName evidence="4">Regulatory protein FlaEY</fullName>
    </submittedName>
</protein>
<keyword evidence="5" id="KW-1185">Reference proteome</keyword>
<evidence type="ECO:0000313" key="3">
    <source>
        <dbReference type="EMBL" id="CAI4001121.1"/>
    </source>
</evidence>
<feature type="compositionally biased region" description="Low complexity" evidence="1">
    <location>
        <begin position="10"/>
        <end position="25"/>
    </location>
</feature>
<accession>A0A9P1G675</accession>
<feature type="transmembrane region" description="Helical" evidence="2">
    <location>
        <begin position="541"/>
        <end position="560"/>
    </location>
</feature>
<dbReference type="InterPro" id="IPR052918">
    <property type="entry name" value="Motility_Chemotaxis_Reg"/>
</dbReference>
<sequence>AQGTEGIGLTATEAPSESTSAPSTTDLADFPATSLPVVHQWTVQRGTTGGDFGRAMQVDESGNVLVAGQTTGSLDGNTNAGESDVFLMKFNSFGVRQWTVQRGTLGADECAALQVDGSGNAWLAGNTDDQLDGNTNAGEADILLMKIDGSGVHQWTVQHGGSARDFSHALQIDGSGNAWIAGHTYSSLDGHVNAGDVDLFVMKFDSVGAHQWTAQRGGPGEDIAHALQVDAAGNAWLAGTTRGDLDGHVASGDLDIVLMKFDERGVHQWTVLHGGPRADEARALQVDSSDHAWVAGYTESSLDGNTNAGSFDLFLMKFDSSGVHQWTAQRGGPMGEYANVLQVDGRGAWVAGSLERSMGGGDDTDNIFLVHFDSNGVHQWTVEHGGGDTEECWGLQVDGNGNAFLAGFVEGHLDGNPSAGDADIFLAKFKAADANQTNLTGPCPPEYFGIDCSSERVQFFSNNGICNRDRSDPSICKGLVIAARSQDSTHCSSAQNCEPWRQLTYMVGVMFEAELSDMIVDFMAVFFCLLAWRLKCRNQGFMAPTILLATLVSFVADVSLEVLLVTSVGEAAVAVATVKDALCFSAPGDGYDMLVLLNDLAHTITTLAVVNIFIALVGGCADIAQARREVRERSFGETVVIITTIAAVAELFISLSTFFLNTLEFLAVIDAIESASLGLTPLGTGGVCYASNPKLPRPDSSGLRWAQPWLIIALPCTLVFSIYVSALVYLSCRSSTFKIKDVISI</sequence>
<evidence type="ECO:0000256" key="1">
    <source>
        <dbReference type="SAM" id="MobiDB-lite"/>
    </source>
</evidence>
<dbReference type="PANTHER" id="PTHR35580:SF1">
    <property type="entry name" value="PHYTASE-LIKE DOMAIN-CONTAINING PROTEIN"/>
    <property type="match status" value="1"/>
</dbReference>
<proteinExistence type="predicted"/>
<dbReference type="EMBL" id="CAMXCT010002890">
    <property type="protein sequence ID" value="CAI4001121.1"/>
    <property type="molecule type" value="Genomic_DNA"/>
</dbReference>
<gene>
    <name evidence="3" type="ORF">C1SCF055_LOCUS27194</name>
</gene>
<dbReference type="SUPFAM" id="SSF101898">
    <property type="entry name" value="NHL repeat"/>
    <property type="match status" value="1"/>
</dbReference>
<feature type="transmembrane region" description="Helical" evidence="2">
    <location>
        <begin position="709"/>
        <end position="730"/>
    </location>
</feature>
<feature type="transmembrane region" description="Helical" evidence="2">
    <location>
        <begin position="515"/>
        <end position="534"/>
    </location>
</feature>
<comment type="caution">
    <text evidence="3">The sequence shown here is derived from an EMBL/GenBank/DDBJ whole genome shotgun (WGS) entry which is preliminary data.</text>
</comment>
<dbReference type="InterPro" id="IPR010620">
    <property type="entry name" value="SBBP_repeat"/>
</dbReference>
<keyword evidence="2" id="KW-1133">Transmembrane helix</keyword>
<reference evidence="4 5" key="2">
    <citation type="submission" date="2024-05" db="EMBL/GenBank/DDBJ databases">
        <authorList>
            <person name="Chen Y."/>
            <person name="Shah S."/>
            <person name="Dougan E. K."/>
            <person name="Thang M."/>
            <person name="Chan C."/>
        </authorList>
    </citation>
    <scope>NUCLEOTIDE SEQUENCE [LARGE SCALE GENOMIC DNA]</scope>
</reference>
<organism evidence="3">
    <name type="scientific">Cladocopium goreaui</name>
    <dbReference type="NCBI Taxonomy" id="2562237"/>
    <lineage>
        <taxon>Eukaryota</taxon>
        <taxon>Sar</taxon>
        <taxon>Alveolata</taxon>
        <taxon>Dinophyceae</taxon>
        <taxon>Suessiales</taxon>
        <taxon>Symbiodiniaceae</taxon>
        <taxon>Cladocopium</taxon>
    </lineage>
</organism>
<reference evidence="3" key="1">
    <citation type="submission" date="2022-10" db="EMBL/GenBank/DDBJ databases">
        <authorList>
            <person name="Chen Y."/>
            <person name="Dougan E. K."/>
            <person name="Chan C."/>
            <person name="Rhodes N."/>
            <person name="Thang M."/>
        </authorList>
    </citation>
    <scope>NUCLEOTIDE SEQUENCE</scope>
</reference>
<dbReference type="EMBL" id="CAMXCT030002890">
    <property type="protein sequence ID" value="CAL4788433.1"/>
    <property type="molecule type" value="Genomic_DNA"/>
</dbReference>
<dbReference type="EMBL" id="CAMXCT020002890">
    <property type="protein sequence ID" value="CAL1154496.1"/>
    <property type="molecule type" value="Genomic_DNA"/>
</dbReference>